<gene>
    <name evidence="1" type="ORF">ED208_00935</name>
</gene>
<evidence type="ECO:0000313" key="2">
    <source>
        <dbReference type="Proteomes" id="UP000282106"/>
    </source>
</evidence>
<keyword evidence="2" id="KW-1185">Reference proteome</keyword>
<dbReference type="PANTHER" id="PTHR34801:SF6">
    <property type="entry name" value="SLL1620 PROTEIN"/>
    <property type="match status" value="1"/>
</dbReference>
<organism evidence="1 2">
    <name type="scientific">Stagnimonas aquatica</name>
    <dbReference type="NCBI Taxonomy" id="2689987"/>
    <lineage>
        <taxon>Bacteria</taxon>
        <taxon>Pseudomonadati</taxon>
        <taxon>Pseudomonadota</taxon>
        <taxon>Gammaproteobacteria</taxon>
        <taxon>Nevskiales</taxon>
        <taxon>Nevskiaceae</taxon>
        <taxon>Stagnimonas</taxon>
    </lineage>
</organism>
<dbReference type="InParanoid" id="A0A3N0VM52"/>
<dbReference type="PIRSF" id="PIRSF026426">
    <property type="entry name" value="DUF1499"/>
    <property type="match status" value="1"/>
</dbReference>
<dbReference type="PANTHER" id="PTHR34801">
    <property type="entry name" value="EXPRESSED PROTEIN"/>
    <property type="match status" value="1"/>
</dbReference>
<protein>
    <submittedName>
        <fullName evidence="1">DUF1499 domain-containing protein</fullName>
    </submittedName>
</protein>
<accession>A0A3N0VM52</accession>
<dbReference type="EMBL" id="RJVO01000001">
    <property type="protein sequence ID" value="ROH93811.1"/>
    <property type="molecule type" value="Genomic_DNA"/>
</dbReference>
<dbReference type="Pfam" id="PF07386">
    <property type="entry name" value="DUF1499"/>
    <property type="match status" value="1"/>
</dbReference>
<reference evidence="1 2" key="1">
    <citation type="submission" date="2018-10" db="EMBL/GenBank/DDBJ databases">
        <authorList>
            <person name="Chen W.-M."/>
        </authorList>
    </citation>
    <scope>NUCLEOTIDE SEQUENCE [LARGE SCALE GENOMIC DNA]</scope>
    <source>
        <strain evidence="1 2">THS-13</strain>
    </source>
</reference>
<dbReference type="Proteomes" id="UP000282106">
    <property type="component" value="Unassembled WGS sequence"/>
</dbReference>
<dbReference type="InterPro" id="IPR010865">
    <property type="entry name" value="DUF1499"/>
</dbReference>
<evidence type="ECO:0000313" key="1">
    <source>
        <dbReference type="EMBL" id="ROH93811.1"/>
    </source>
</evidence>
<name>A0A3N0VM52_9GAMM</name>
<proteinExistence type="predicted"/>
<dbReference type="AlphaFoldDB" id="A0A3N0VM52"/>
<comment type="caution">
    <text evidence="1">The sequence shown here is derived from an EMBL/GenBank/DDBJ whole genome shotgun (WGS) entry which is preliminary data.</text>
</comment>
<sequence length="138" mass="14961">MNLTGARPRNLGVQADGSLRACRPGAGNCVCSQHPRGARDPNHVQPFRYSGNAGDAMTRLLAVLLQQPRCRLVSTSPTYIHAEFQSALLGFVDDAEFLLASADSLIHVRSAARLGLSDFGINRARVEQLRVAFDSIDE</sequence>